<evidence type="ECO:0000313" key="1">
    <source>
        <dbReference type="EMBL" id="MFC3848179.1"/>
    </source>
</evidence>
<reference evidence="2" key="1">
    <citation type="journal article" date="2019" name="Int. J. Syst. Evol. Microbiol.">
        <title>The Global Catalogue of Microorganisms (GCM) 10K type strain sequencing project: providing services to taxonomists for standard genome sequencing and annotation.</title>
        <authorList>
            <consortium name="The Broad Institute Genomics Platform"/>
            <consortium name="The Broad Institute Genome Sequencing Center for Infectious Disease"/>
            <person name="Wu L."/>
            <person name="Ma J."/>
        </authorList>
    </citation>
    <scope>NUCLEOTIDE SEQUENCE [LARGE SCALE GENOMIC DNA]</scope>
    <source>
        <strain evidence="2">CCUG 53816</strain>
    </source>
</reference>
<dbReference type="Proteomes" id="UP001595783">
    <property type="component" value="Unassembled WGS sequence"/>
</dbReference>
<protein>
    <recommendedName>
        <fullName evidence="3">Beta-lactamase</fullName>
    </recommendedName>
</protein>
<sequence>MERDYGEGVLEDKTKAQQYLQKACQIWEAIAQKAFKRENYPKALEYFQKAEGKARGYYLLGNAYSGDVKSKDFSKCCSTCSFGRGV</sequence>
<dbReference type="InterPro" id="IPR011990">
    <property type="entry name" value="TPR-like_helical_dom_sf"/>
</dbReference>
<dbReference type="Gene3D" id="1.25.40.10">
    <property type="entry name" value="Tetratricopeptide repeat domain"/>
    <property type="match status" value="1"/>
</dbReference>
<evidence type="ECO:0000313" key="2">
    <source>
        <dbReference type="Proteomes" id="UP001595783"/>
    </source>
</evidence>
<organism evidence="1 2">
    <name type="scientific">Helicobacter baculiformis</name>
    <dbReference type="NCBI Taxonomy" id="427351"/>
    <lineage>
        <taxon>Bacteria</taxon>
        <taxon>Pseudomonadati</taxon>
        <taxon>Campylobacterota</taxon>
        <taxon>Epsilonproteobacteria</taxon>
        <taxon>Campylobacterales</taxon>
        <taxon>Helicobacteraceae</taxon>
        <taxon>Helicobacter</taxon>
    </lineage>
</organism>
<dbReference type="EMBL" id="JBHRZO010000044">
    <property type="protein sequence ID" value="MFC3848179.1"/>
    <property type="molecule type" value="Genomic_DNA"/>
</dbReference>
<accession>A0ABV7ZKE1</accession>
<dbReference type="SUPFAM" id="SSF81901">
    <property type="entry name" value="HCP-like"/>
    <property type="match status" value="1"/>
</dbReference>
<evidence type="ECO:0008006" key="3">
    <source>
        <dbReference type="Google" id="ProtNLM"/>
    </source>
</evidence>
<dbReference type="RefSeq" id="WP_104752726.1">
    <property type="nucleotide sequence ID" value="NZ_FZMF01000042.1"/>
</dbReference>
<comment type="caution">
    <text evidence="1">The sequence shown here is derived from an EMBL/GenBank/DDBJ whole genome shotgun (WGS) entry which is preliminary data.</text>
</comment>
<keyword evidence="2" id="KW-1185">Reference proteome</keyword>
<name>A0ABV7ZKE1_9HELI</name>
<proteinExistence type="predicted"/>
<gene>
    <name evidence="1" type="ORF">ACFOPX_06540</name>
</gene>